<dbReference type="Proteomes" id="UP000825935">
    <property type="component" value="Chromosome 36"/>
</dbReference>
<evidence type="ECO:0000313" key="2">
    <source>
        <dbReference type="EMBL" id="KAH7281071.1"/>
    </source>
</evidence>
<organism evidence="2 3">
    <name type="scientific">Ceratopteris richardii</name>
    <name type="common">Triangle waterfern</name>
    <dbReference type="NCBI Taxonomy" id="49495"/>
    <lineage>
        <taxon>Eukaryota</taxon>
        <taxon>Viridiplantae</taxon>
        <taxon>Streptophyta</taxon>
        <taxon>Embryophyta</taxon>
        <taxon>Tracheophyta</taxon>
        <taxon>Polypodiopsida</taxon>
        <taxon>Polypodiidae</taxon>
        <taxon>Polypodiales</taxon>
        <taxon>Pteridineae</taxon>
        <taxon>Pteridaceae</taxon>
        <taxon>Parkerioideae</taxon>
        <taxon>Ceratopteris</taxon>
    </lineage>
</organism>
<dbReference type="PANTHER" id="PTHR31579:SF39">
    <property type="entry name" value="OS01G0973600 PROTEIN"/>
    <property type="match status" value="1"/>
</dbReference>
<name>A0A8T2QD03_CERRI</name>
<dbReference type="OrthoDB" id="691424at2759"/>
<reference evidence="2" key="1">
    <citation type="submission" date="2021-08" db="EMBL/GenBank/DDBJ databases">
        <title>WGS assembly of Ceratopteris richardii.</title>
        <authorList>
            <person name="Marchant D.B."/>
            <person name="Chen G."/>
            <person name="Jenkins J."/>
            <person name="Shu S."/>
            <person name="Leebens-Mack J."/>
            <person name="Grimwood J."/>
            <person name="Schmutz J."/>
            <person name="Soltis P."/>
            <person name="Soltis D."/>
            <person name="Chen Z.-H."/>
        </authorList>
    </citation>
    <scope>NUCLEOTIDE SEQUENCE</scope>
    <source>
        <strain evidence="2">Whitten #5841</strain>
        <tissue evidence="2">Leaf</tissue>
    </source>
</reference>
<accession>A0A8T2QD03</accession>
<proteinExistence type="predicted"/>
<dbReference type="EMBL" id="CM035441">
    <property type="protein sequence ID" value="KAH7281070.1"/>
    <property type="molecule type" value="Genomic_DNA"/>
</dbReference>
<dbReference type="InterPro" id="IPR006502">
    <property type="entry name" value="PDDEXK-like"/>
</dbReference>
<feature type="compositionally biased region" description="Polar residues" evidence="1">
    <location>
        <begin position="73"/>
        <end position="99"/>
    </location>
</feature>
<evidence type="ECO:0000256" key="1">
    <source>
        <dbReference type="SAM" id="MobiDB-lite"/>
    </source>
</evidence>
<sequence length="389" mass="42796">MPGVPLVNSSNADALNFGINQAPSSIDSQRHFCDLERMPLHQSADQNNVQRNYTDLAIHPLRSQIFNDSTPCFAKSQTPSKDSSCHSGTQLAPASNGSADSEHDLAAMVHDFMESGSFGSDLPESSDGENGLPVISSRFCETLQALKCNTSSFDGELLSVLSVFFLSVKDVDSFCLSSGTECKGACIRHMLVKHLRCLGYDAAVCSSKWPNSGKVPGGEYEYIDLFFTGEGNTTERLIVDLDFQSQFEIARPTNSYAAALKFLPIVFIGSVNKLQQVLQIMAEAVKMSLKQNSMPLPPWRTFEYMVAKWLSPFERSVAEYVGGAFSRQDNCSLADRGGRKQCVEQLNNLKICMVSELDKSHVQKPMNSEKNRRLCFGSRRLSTSGFAVS</sequence>
<evidence type="ECO:0000313" key="3">
    <source>
        <dbReference type="Proteomes" id="UP000825935"/>
    </source>
</evidence>
<dbReference type="OMA" id="WRIKSCI"/>
<dbReference type="AlphaFoldDB" id="A0A8T2QD03"/>
<dbReference type="PANTHER" id="PTHR31579">
    <property type="entry name" value="OS03G0796600 PROTEIN"/>
    <property type="match status" value="1"/>
</dbReference>
<dbReference type="EMBL" id="CM035441">
    <property type="protein sequence ID" value="KAH7281071.1"/>
    <property type="molecule type" value="Genomic_DNA"/>
</dbReference>
<comment type="caution">
    <text evidence="2">The sequence shown here is derived from an EMBL/GenBank/DDBJ whole genome shotgun (WGS) entry which is preliminary data.</text>
</comment>
<dbReference type="NCBIfam" id="TIGR01615">
    <property type="entry name" value="A_thal_3542"/>
    <property type="match status" value="1"/>
</dbReference>
<dbReference type="Pfam" id="PF04720">
    <property type="entry name" value="PDDEXK_6"/>
    <property type="match status" value="1"/>
</dbReference>
<feature type="region of interest" description="Disordered" evidence="1">
    <location>
        <begin position="73"/>
        <end position="100"/>
    </location>
</feature>
<protein>
    <submittedName>
        <fullName evidence="2">Uncharacterized protein</fullName>
    </submittedName>
</protein>
<gene>
    <name evidence="2" type="ORF">KP509_36G028700</name>
</gene>
<keyword evidence="3" id="KW-1185">Reference proteome</keyword>